<dbReference type="GO" id="GO:0006108">
    <property type="term" value="P:malate metabolic process"/>
    <property type="evidence" value="ECO:0000318"/>
    <property type="project" value="GO_Central"/>
</dbReference>
<name>A0A2R6XSX0_MARPO</name>
<dbReference type="SUPFAM" id="SSF53223">
    <property type="entry name" value="Aminoacid dehydrogenase-like, N-terminal domain"/>
    <property type="match status" value="2"/>
</dbReference>
<dbReference type="GO" id="GO:0004473">
    <property type="term" value="F:malate dehydrogenase (decarboxylating) (NADP+) activity"/>
    <property type="evidence" value="ECO:0000318"/>
    <property type="project" value="GO_Central"/>
</dbReference>
<reference evidence="7" key="2">
    <citation type="submission" date="2017-12" db="EMBL/GenBank/DDBJ databases">
        <title>WGS assembly of Marchantia polymorpha.</title>
        <authorList>
            <person name="Bowman J.L."/>
            <person name="Kohchi T."/>
            <person name="Yamato K.T."/>
            <person name="Jenkins J."/>
            <person name="Shu S."/>
            <person name="Ishizaki K."/>
            <person name="Yamaoka S."/>
            <person name="Nishihama R."/>
            <person name="Nakamura Y."/>
            <person name="Berger F."/>
            <person name="Adam C."/>
            <person name="Aki S.S."/>
            <person name="Althoff F."/>
            <person name="Araki T."/>
            <person name="Arteaga-Vazquez M.A."/>
            <person name="Balasubrmanian S."/>
            <person name="Bauer D."/>
            <person name="Boehm C.R."/>
            <person name="Briginshaw L."/>
            <person name="Caballero-Perez J."/>
            <person name="Catarino B."/>
            <person name="Chen F."/>
            <person name="Chiyoda S."/>
            <person name="Chovatia M."/>
            <person name="Davies K.M."/>
            <person name="Delmans M."/>
            <person name="Demura T."/>
            <person name="Dierschke T."/>
            <person name="Dolan L."/>
            <person name="Dorantes-Acosta A.E."/>
            <person name="Eklund D.M."/>
            <person name="Florent S.N."/>
            <person name="Flores-Sandoval E."/>
            <person name="Fujiyama A."/>
            <person name="Fukuzawa H."/>
            <person name="Galik B."/>
            <person name="Grimanelli D."/>
            <person name="Grimwood J."/>
            <person name="Grossniklaus U."/>
            <person name="Hamada T."/>
            <person name="Haseloff J."/>
            <person name="Hetherington A.J."/>
            <person name="Higo A."/>
            <person name="Hirakawa Y."/>
            <person name="Hundley H.N."/>
            <person name="Ikeda Y."/>
            <person name="Inoue K."/>
            <person name="Inoue S."/>
            <person name="Ishida S."/>
            <person name="Jia Q."/>
            <person name="Kakita M."/>
            <person name="Kanazawa T."/>
            <person name="Kawai Y."/>
            <person name="Kawashima T."/>
            <person name="Kennedy M."/>
            <person name="Kinose K."/>
            <person name="Kinoshita T."/>
            <person name="Kohara Y."/>
            <person name="Koide E."/>
            <person name="Komatsu K."/>
            <person name="Kopischke S."/>
            <person name="Kubo M."/>
            <person name="Kyozuka J."/>
            <person name="Lagercrantz U."/>
            <person name="Lin S.S."/>
            <person name="Lindquist E."/>
            <person name="Lipzen A.M."/>
            <person name="Lu C."/>
            <person name="Luna E.D."/>
            <person name="Martienssen R.A."/>
            <person name="Minamino N."/>
            <person name="Mizutani M."/>
            <person name="Mizutani M."/>
            <person name="Mochizuki N."/>
            <person name="Monte I."/>
            <person name="Mosher R."/>
            <person name="Nagasaki H."/>
            <person name="Nakagami H."/>
            <person name="Naramoto S."/>
            <person name="Nishitani K."/>
            <person name="Ohtani M."/>
            <person name="Okamoto T."/>
            <person name="Okumura M."/>
            <person name="Phillips J."/>
            <person name="Pollak B."/>
            <person name="Reinders A."/>
            <person name="Roevekamp M."/>
            <person name="Sano R."/>
            <person name="Sawa S."/>
            <person name="Schmid M.W."/>
            <person name="Shirakawa M."/>
            <person name="Solano R."/>
            <person name="Spunde A."/>
            <person name="Suetsugu N."/>
            <person name="Sugano S."/>
            <person name="Sugiyama A."/>
            <person name="Sun R."/>
            <person name="Suzuki Y."/>
            <person name="Takenaka M."/>
            <person name="Takezawa D."/>
            <person name="Tomogane H."/>
            <person name="Tsuzuki M."/>
            <person name="Ueda T."/>
            <person name="Umeda M."/>
            <person name="Ward J.M."/>
            <person name="Watanabe Y."/>
            <person name="Yazaki K."/>
            <person name="Yokoyama R."/>
            <person name="Yoshitake Y."/>
            <person name="Yotsui I."/>
            <person name="Zachgo S."/>
            <person name="Schmutz J."/>
        </authorList>
    </citation>
    <scope>NUCLEOTIDE SEQUENCE [LARGE SCALE GENOMIC DNA]</scope>
    <source>
        <strain evidence="7">Tak-1</strain>
    </source>
</reference>
<proteinExistence type="inferred from homology"/>
<dbReference type="InterPro" id="IPR036291">
    <property type="entry name" value="NAD(P)-bd_dom_sf"/>
</dbReference>
<evidence type="ECO:0000256" key="2">
    <source>
        <dbReference type="ARBA" id="ARBA00008785"/>
    </source>
</evidence>
<dbReference type="InterPro" id="IPR037062">
    <property type="entry name" value="Malic_N_dom_sf"/>
</dbReference>
<dbReference type="EMBL" id="KZ772675">
    <property type="protein sequence ID" value="PTQ49199.1"/>
    <property type="molecule type" value="Genomic_DNA"/>
</dbReference>
<dbReference type="Pfam" id="PF03949">
    <property type="entry name" value="Malic_M"/>
    <property type="match status" value="2"/>
</dbReference>
<keyword evidence="3 4" id="KW-0479">Metal-binding</keyword>
<feature type="domain" description="Malic enzyme NAD-binding" evidence="5">
    <location>
        <begin position="233"/>
        <end position="487"/>
    </location>
</feature>
<feature type="domain" description="Malic enzyme N-terminal" evidence="6">
    <location>
        <begin position="42"/>
        <end position="223"/>
    </location>
</feature>
<dbReference type="EMBL" id="KZ772675">
    <property type="protein sequence ID" value="PTQ49200.1"/>
    <property type="molecule type" value="Genomic_DNA"/>
</dbReference>
<dbReference type="PANTHER" id="PTHR23406:SF68">
    <property type="entry name" value="MALIC ENZYME"/>
    <property type="match status" value="1"/>
</dbReference>
<dbReference type="SMART" id="SM00919">
    <property type="entry name" value="Malic_M"/>
    <property type="match status" value="2"/>
</dbReference>
<accession>A0A2R6XSX0</accession>
<comment type="cofactor">
    <cofactor evidence="1">
        <name>Mn(2+)</name>
        <dbReference type="ChEBI" id="CHEBI:29035"/>
    </cofactor>
</comment>
<dbReference type="AlphaFoldDB" id="A0A2R6XSX0"/>
<feature type="domain" description="Malic enzyme N-terminal" evidence="6">
    <location>
        <begin position="550"/>
        <end position="730"/>
    </location>
</feature>
<dbReference type="PRINTS" id="PR00072">
    <property type="entry name" value="MALOXRDTASE"/>
</dbReference>
<dbReference type="Gramene" id="Mp7g10790.1">
    <property type="protein sequence ID" value="Mp7g10790.1.cds"/>
    <property type="gene ID" value="Mp7g10790"/>
</dbReference>
<organism evidence="7 8">
    <name type="scientific">Marchantia polymorpha</name>
    <name type="common">Common liverwort</name>
    <name type="synonym">Marchantia aquatica</name>
    <dbReference type="NCBI Taxonomy" id="3197"/>
    <lineage>
        <taxon>Eukaryota</taxon>
        <taxon>Viridiplantae</taxon>
        <taxon>Streptophyta</taxon>
        <taxon>Embryophyta</taxon>
        <taxon>Marchantiophyta</taxon>
        <taxon>Marchantiopsida</taxon>
        <taxon>Marchantiidae</taxon>
        <taxon>Marchantiales</taxon>
        <taxon>Marchantiaceae</taxon>
        <taxon>Marchantia</taxon>
    </lineage>
</organism>
<dbReference type="GO" id="GO:0046872">
    <property type="term" value="F:metal ion binding"/>
    <property type="evidence" value="ECO:0007669"/>
    <property type="project" value="UniProtKB-KW"/>
</dbReference>
<dbReference type="InterPro" id="IPR012302">
    <property type="entry name" value="Malic_NAD-bd"/>
</dbReference>
<keyword evidence="8" id="KW-1185">Reference proteome</keyword>
<evidence type="ECO:0000259" key="6">
    <source>
        <dbReference type="SMART" id="SM01274"/>
    </source>
</evidence>
<dbReference type="Gene3D" id="3.40.50.720">
    <property type="entry name" value="NAD(P)-binding Rossmann-like Domain"/>
    <property type="match status" value="2"/>
</dbReference>
<evidence type="ECO:0000256" key="4">
    <source>
        <dbReference type="RuleBase" id="RU003426"/>
    </source>
</evidence>
<dbReference type="Pfam" id="PF00390">
    <property type="entry name" value="malic"/>
    <property type="match status" value="2"/>
</dbReference>
<gene>
    <name evidence="7" type="ORF">MARPO_0003s0094</name>
</gene>
<evidence type="ECO:0000256" key="3">
    <source>
        <dbReference type="ARBA" id="ARBA00022723"/>
    </source>
</evidence>
<evidence type="ECO:0000259" key="5">
    <source>
        <dbReference type="SMART" id="SM00919"/>
    </source>
</evidence>
<dbReference type="PANTHER" id="PTHR23406">
    <property type="entry name" value="MALIC ENZYME-RELATED"/>
    <property type="match status" value="1"/>
</dbReference>
<dbReference type="InterPro" id="IPR001891">
    <property type="entry name" value="Malic_OxRdtase"/>
</dbReference>
<dbReference type="InterPro" id="IPR046346">
    <property type="entry name" value="Aminoacid_DH-like_N_sf"/>
</dbReference>
<evidence type="ECO:0000256" key="1">
    <source>
        <dbReference type="ARBA" id="ARBA00001936"/>
    </source>
</evidence>
<dbReference type="FunFam" id="3.40.50.720:FF:000635">
    <property type="entry name" value="NADP-dependent malic enzyme"/>
    <property type="match status" value="2"/>
</dbReference>
<protein>
    <recommendedName>
        <fullName evidence="4">Malic enzyme</fullName>
    </recommendedName>
</protein>
<reference evidence="8" key="1">
    <citation type="journal article" date="2017" name="Cell">
        <title>Insights into land plant evolution garnered from the Marchantia polymorpha genome.</title>
        <authorList>
            <person name="Bowman J.L."/>
            <person name="Kohchi T."/>
            <person name="Yamato K.T."/>
            <person name="Jenkins J."/>
            <person name="Shu S."/>
            <person name="Ishizaki K."/>
            <person name="Yamaoka S."/>
            <person name="Nishihama R."/>
            <person name="Nakamura Y."/>
            <person name="Berger F."/>
            <person name="Adam C."/>
            <person name="Aki S.S."/>
            <person name="Althoff F."/>
            <person name="Araki T."/>
            <person name="Arteaga-Vazquez M.A."/>
            <person name="Balasubrmanian S."/>
            <person name="Barry K."/>
            <person name="Bauer D."/>
            <person name="Boehm C.R."/>
            <person name="Briginshaw L."/>
            <person name="Caballero-Perez J."/>
            <person name="Catarino B."/>
            <person name="Chen F."/>
            <person name="Chiyoda S."/>
            <person name="Chovatia M."/>
            <person name="Davies K.M."/>
            <person name="Delmans M."/>
            <person name="Demura T."/>
            <person name="Dierschke T."/>
            <person name="Dolan L."/>
            <person name="Dorantes-Acosta A.E."/>
            <person name="Eklund D.M."/>
            <person name="Florent S.N."/>
            <person name="Flores-Sandoval E."/>
            <person name="Fujiyama A."/>
            <person name="Fukuzawa H."/>
            <person name="Galik B."/>
            <person name="Grimanelli D."/>
            <person name="Grimwood J."/>
            <person name="Grossniklaus U."/>
            <person name="Hamada T."/>
            <person name="Haseloff J."/>
            <person name="Hetherington A.J."/>
            <person name="Higo A."/>
            <person name="Hirakawa Y."/>
            <person name="Hundley H.N."/>
            <person name="Ikeda Y."/>
            <person name="Inoue K."/>
            <person name="Inoue S.I."/>
            <person name="Ishida S."/>
            <person name="Jia Q."/>
            <person name="Kakita M."/>
            <person name="Kanazawa T."/>
            <person name="Kawai Y."/>
            <person name="Kawashima T."/>
            <person name="Kennedy M."/>
            <person name="Kinose K."/>
            <person name="Kinoshita T."/>
            <person name="Kohara Y."/>
            <person name="Koide E."/>
            <person name="Komatsu K."/>
            <person name="Kopischke S."/>
            <person name="Kubo M."/>
            <person name="Kyozuka J."/>
            <person name="Lagercrantz U."/>
            <person name="Lin S.S."/>
            <person name="Lindquist E."/>
            <person name="Lipzen A.M."/>
            <person name="Lu C.W."/>
            <person name="De Luna E."/>
            <person name="Martienssen R.A."/>
            <person name="Minamino N."/>
            <person name="Mizutani M."/>
            <person name="Mizutani M."/>
            <person name="Mochizuki N."/>
            <person name="Monte I."/>
            <person name="Mosher R."/>
            <person name="Nagasaki H."/>
            <person name="Nakagami H."/>
            <person name="Naramoto S."/>
            <person name="Nishitani K."/>
            <person name="Ohtani M."/>
            <person name="Okamoto T."/>
            <person name="Okumura M."/>
            <person name="Phillips J."/>
            <person name="Pollak B."/>
            <person name="Reinders A."/>
            <person name="Rovekamp M."/>
            <person name="Sano R."/>
            <person name="Sawa S."/>
            <person name="Schmid M.W."/>
            <person name="Shirakawa M."/>
            <person name="Solano R."/>
            <person name="Spunde A."/>
            <person name="Suetsugu N."/>
            <person name="Sugano S."/>
            <person name="Sugiyama A."/>
            <person name="Sun R."/>
            <person name="Suzuki Y."/>
            <person name="Takenaka M."/>
            <person name="Takezawa D."/>
            <person name="Tomogane H."/>
            <person name="Tsuzuki M."/>
            <person name="Ueda T."/>
            <person name="Umeda M."/>
            <person name="Ward J.M."/>
            <person name="Watanabe Y."/>
            <person name="Yazaki K."/>
            <person name="Yokoyama R."/>
            <person name="Yoshitake Y."/>
            <person name="Yotsui I."/>
            <person name="Zachgo S."/>
            <person name="Schmutz J."/>
        </authorList>
    </citation>
    <scope>NUCLEOTIDE SEQUENCE [LARGE SCALE GENOMIC DNA]</scope>
    <source>
        <strain evidence="8">Tak-1</strain>
    </source>
</reference>
<feature type="domain" description="Malic enzyme NAD-binding" evidence="5">
    <location>
        <begin position="740"/>
        <end position="993"/>
    </location>
</feature>
<dbReference type="Gramene" id="Mp7g10790.2">
    <property type="protein sequence ID" value="Mp7g10790.2.cds"/>
    <property type="gene ID" value="Mp7g10790"/>
</dbReference>
<dbReference type="OMA" id="YRMNWAK"/>
<evidence type="ECO:0000313" key="8">
    <source>
        <dbReference type="Proteomes" id="UP000244005"/>
    </source>
</evidence>
<dbReference type="Gene3D" id="3.40.50.10380">
    <property type="entry name" value="Malic enzyme, N-terminal domain"/>
    <property type="match status" value="2"/>
</dbReference>
<comment type="similarity">
    <text evidence="2 4">Belongs to the malic enzymes family.</text>
</comment>
<keyword evidence="4" id="KW-0560">Oxidoreductase</keyword>
<dbReference type="NCBIfam" id="NF010052">
    <property type="entry name" value="PRK13529.1"/>
    <property type="match status" value="2"/>
</dbReference>
<dbReference type="SUPFAM" id="SSF51735">
    <property type="entry name" value="NAD(P)-binding Rossmann-fold domains"/>
    <property type="match status" value="2"/>
</dbReference>
<dbReference type="PROSITE" id="PS00331">
    <property type="entry name" value="MALIC_ENZYMES"/>
    <property type="match status" value="2"/>
</dbReference>
<evidence type="ECO:0000313" key="7">
    <source>
        <dbReference type="EMBL" id="PTQ49199.1"/>
    </source>
</evidence>
<dbReference type="InterPro" id="IPR015884">
    <property type="entry name" value="Malic_enzyme_CS"/>
</dbReference>
<dbReference type="Proteomes" id="UP000244005">
    <property type="component" value="Unassembled WGS sequence"/>
</dbReference>
<dbReference type="GO" id="GO:0051287">
    <property type="term" value="F:NAD binding"/>
    <property type="evidence" value="ECO:0007669"/>
    <property type="project" value="InterPro"/>
</dbReference>
<dbReference type="OrthoDB" id="5365701at2759"/>
<dbReference type="InterPro" id="IPR012301">
    <property type="entry name" value="Malic_N_dom"/>
</dbReference>
<sequence>MAAVSGARRFTMTTALAEVAAMEAVRRIPKELDKYLYMRHMHHENPALFYKLLINNAQELLPVVYAPTVGQVYQDYSKLPIHIHGLVVRPEHRGSLLRRLRDWSGGHRVRVVVVTDGERVLGLGDLGFNGMAIAEGKILLYTVMAGVNPAVCMPCVLDVGTDNERLLADPTYKGLRQKRLRGQEYDDLVDEFMAAVKALHDHTLLQFEDFGNRNAFRLLDKYAPLQCSFNDDIQGTACIALAGVLSALRVTGLSIEDQRILVLGAGEAGTGVGQLICKAMRSQSKLSEPESLQRCFFLDSKGLICSSRSDDLQHHKLPFAHDVPFIDNLLDAVKQLRPTILVGASTQGGAFTKEICETMAQINERPIIFPLSNPTTCSEVSYENAFKWTNGKVIFASGSPYDPLKGPSGKMHHPAQANNAYIFGPMGMAALLTHCRQITDDVFLQAAKILAGLTPAKHLETGMLFPTIGEMKGLVVTLISGIAEFMVESKLGRKPAAAADWPDYIRSQMYQPGVAPTTVVEAHHADTRELLTIRHMYTDIQRYLFLRHLQDAKPDTFWKLIINNAQELLPYVYTPTVGEACQDYSKLPIETRGLYIRQEDSGKILKKLQAWRHQEVKVIVVTDGERILGLGDLGSGGMGISEGKIILYTVFGGLNPKHCLPVCIDVGTNNDSLIQDPQYKGIVQKRLRGEPYDKLIHEFVLALQKWQPHVLLQFEDFGNTNAFRLLEKYQKVLCCFNDDIQGTACIALTGIFSALRITGKKLEDQKILILGAGEAGTGIGKIIALALTQTCNKPMKDALKCCHLVDSKGLVCKSRTDLQQHKLPFAHDVAFQPDLLSAVKSVRPTILIGVSTITGAFNKDVLEAMRSFNARPVIFPLSNPTSKAECTFEEAYNHTGGTAVFASGSPFPAFKTKQGKTLYPAQANNSYVFGPIGMATVLTKCKTITEELFLMTAELLAGITPEARLSSGMLFPAFSDMKEVAPHLIAGICEHIVKSGQGTQPADATDWLDYVKSHMYKPPDDDE</sequence>
<dbReference type="SMART" id="SM01274">
    <property type="entry name" value="malic"/>
    <property type="match status" value="2"/>
</dbReference>